<dbReference type="InterPro" id="IPR050224">
    <property type="entry name" value="TALE_homeobox"/>
</dbReference>
<evidence type="ECO:0000256" key="4">
    <source>
        <dbReference type="PROSITE-ProRule" id="PRU00108"/>
    </source>
</evidence>
<keyword evidence="3 4" id="KW-0539">Nucleus</keyword>
<dbReference type="GO" id="GO:0006355">
    <property type="term" value="P:regulation of DNA-templated transcription"/>
    <property type="evidence" value="ECO:0007669"/>
    <property type="project" value="InterPro"/>
</dbReference>
<keyword evidence="1 4" id="KW-0238">DNA-binding</keyword>
<feature type="region of interest" description="Disordered" evidence="5">
    <location>
        <begin position="252"/>
        <end position="299"/>
    </location>
</feature>
<evidence type="ECO:0000256" key="1">
    <source>
        <dbReference type="ARBA" id="ARBA00023125"/>
    </source>
</evidence>
<name>A0A7S2XDU5_9EUKA</name>
<feature type="compositionally biased region" description="Polar residues" evidence="5">
    <location>
        <begin position="266"/>
        <end position="287"/>
    </location>
</feature>
<dbReference type="SUPFAM" id="SSF46689">
    <property type="entry name" value="Homeodomain-like"/>
    <property type="match status" value="1"/>
</dbReference>
<dbReference type="PANTHER" id="PTHR11850">
    <property type="entry name" value="HOMEOBOX PROTEIN TRANSCRIPTION FACTORS"/>
    <property type="match status" value="1"/>
</dbReference>
<keyword evidence="2 4" id="KW-0371">Homeobox</keyword>
<feature type="compositionally biased region" description="Basic residues" evidence="5">
    <location>
        <begin position="78"/>
        <end position="92"/>
    </location>
</feature>
<reference evidence="7" key="1">
    <citation type="submission" date="2021-01" db="EMBL/GenBank/DDBJ databases">
        <authorList>
            <person name="Corre E."/>
            <person name="Pelletier E."/>
            <person name="Niang G."/>
            <person name="Scheremetjew M."/>
            <person name="Finn R."/>
            <person name="Kale V."/>
            <person name="Holt S."/>
            <person name="Cochrane G."/>
            <person name="Meng A."/>
            <person name="Brown T."/>
            <person name="Cohen L."/>
        </authorList>
    </citation>
    <scope>NUCLEOTIDE SEQUENCE</scope>
    <source>
        <strain evidence="7">CCMP622</strain>
    </source>
</reference>
<feature type="DNA-binding region" description="Homeobox" evidence="4">
    <location>
        <begin position="89"/>
        <end position="151"/>
    </location>
</feature>
<evidence type="ECO:0000256" key="5">
    <source>
        <dbReference type="SAM" id="MobiDB-lite"/>
    </source>
</evidence>
<dbReference type="SMART" id="SM00389">
    <property type="entry name" value="HOX"/>
    <property type="match status" value="1"/>
</dbReference>
<evidence type="ECO:0000259" key="6">
    <source>
        <dbReference type="PROSITE" id="PS50071"/>
    </source>
</evidence>
<dbReference type="CDD" id="cd00086">
    <property type="entry name" value="homeodomain"/>
    <property type="match status" value="1"/>
</dbReference>
<organism evidence="7">
    <name type="scientific">Lotharella oceanica</name>
    <dbReference type="NCBI Taxonomy" id="641309"/>
    <lineage>
        <taxon>Eukaryota</taxon>
        <taxon>Sar</taxon>
        <taxon>Rhizaria</taxon>
        <taxon>Cercozoa</taxon>
        <taxon>Chlorarachniophyceae</taxon>
        <taxon>Lotharella</taxon>
    </lineage>
</organism>
<gene>
    <name evidence="7" type="ORF">LSP00402_LOCUS16234</name>
</gene>
<sequence length="299" mass="32751">MTLPNLPRSRRVQAVGMVGAAGVKGEGKTNKGGDSVAEKIRINSEDFLSRLINSMNMETRGKKRSPRSENHGAEVGRTGHRRSLSAKRGRRGRQLFPKHVTMILTEWFENNLIDPYPSPSEKEYLSMKCDITIKQLESWFQNKRKRDTRWKSFQRQLGGSHSAEKKTKKANRKTKNDGSKGKGGNPNHNRDSQQGAAGMDFKLLLDDINITTLPTATTKVQADNPLSLFGNSAAPPISSDPLNLEAGGLFLDGASDPMSNGGANGSKDTTNSEDPLSLFSHPTSSPTFDIDSLFDLPPS</sequence>
<evidence type="ECO:0000256" key="3">
    <source>
        <dbReference type="ARBA" id="ARBA00023242"/>
    </source>
</evidence>
<dbReference type="PROSITE" id="PS50071">
    <property type="entry name" value="HOMEOBOX_2"/>
    <property type="match status" value="1"/>
</dbReference>
<dbReference type="GO" id="GO:0005634">
    <property type="term" value="C:nucleus"/>
    <property type="evidence" value="ECO:0007669"/>
    <property type="project" value="UniProtKB-SubCell"/>
</dbReference>
<evidence type="ECO:0000256" key="2">
    <source>
        <dbReference type="ARBA" id="ARBA00023155"/>
    </source>
</evidence>
<dbReference type="InterPro" id="IPR001356">
    <property type="entry name" value="HD"/>
</dbReference>
<dbReference type="InterPro" id="IPR008422">
    <property type="entry name" value="KN_HD"/>
</dbReference>
<accession>A0A7S2XDU5</accession>
<feature type="domain" description="Homeobox" evidence="6">
    <location>
        <begin position="87"/>
        <end position="150"/>
    </location>
</feature>
<proteinExistence type="predicted"/>
<feature type="region of interest" description="Disordered" evidence="5">
    <location>
        <begin position="58"/>
        <end position="92"/>
    </location>
</feature>
<comment type="subcellular location">
    <subcellularLocation>
        <location evidence="4">Nucleus</location>
    </subcellularLocation>
</comment>
<protein>
    <recommendedName>
        <fullName evidence="6">Homeobox domain-containing protein</fullName>
    </recommendedName>
</protein>
<dbReference type="InterPro" id="IPR009057">
    <property type="entry name" value="Homeodomain-like_sf"/>
</dbReference>
<dbReference type="Gene3D" id="1.10.10.60">
    <property type="entry name" value="Homeodomain-like"/>
    <property type="match status" value="1"/>
</dbReference>
<dbReference type="EMBL" id="HBHP01026124">
    <property type="protein sequence ID" value="CAD9772244.1"/>
    <property type="molecule type" value="Transcribed_RNA"/>
</dbReference>
<feature type="region of interest" description="Disordered" evidence="5">
    <location>
        <begin position="150"/>
        <end position="194"/>
    </location>
</feature>
<evidence type="ECO:0000313" key="7">
    <source>
        <dbReference type="EMBL" id="CAD9772244.1"/>
    </source>
</evidence>
<dbReference type="AlphaFoldDB" id="A0A7S2XDU5"/>
<dbReference type="Pfam" id="PF05920">
    <property type="entry name" value="Homeobox_KN"/>
    <property type="match status" value="1"/>
</dbReference>
<dbReference type="GO" id="GO:0003677">
    <property type="term" value="F:DNA binding"/>
    <property type="evidence" value="ECO:0007669"/>
    <property type="project" value="UniProtKB-UniRule"/>
</dbReference>